<dbReference type="EMBL" id="AAZO01001503">
    <property type="status" value="NOT_ANNOTATED_CDS"/>
    <property type="molecule type" value="Genomic_DNA"/>
</dbReference>
<dbReference type="SMART" id="SM00355">
    <property type="entry name" value="ZnF_C2H2"/>
    <property type="match status" value="3"/>
</dbReference>
<feature type="domain" description="C2H2-type" evidence="2">
    <location>
        <begin position="22"/>
        <end position="49"/>
    </location>
</feature>
<dbReference type="GO" id="GO:0008270">
    <property type="term" value="F:zinc ion binding"/>
    <property type="evidence" value="ECO:0007669"/>
    <property type="project" value="UniProtKB-KW"/>
</dbReference>
<dbReference type="eggNOG" id="ENOG502QVXX">
    <property type="taxonomic scope" value="Eukaryota"/>
</dbReference>
<dbReference type="RefSeq" id="XP_002424433.1">
    <property type="nucleotide sequence ID" value="XM_002424388.1"/>
</dbReference>
<keyword evidence="1" id="KW-0479">Metal-binding</keyword>
<dbReference type="KEGG" id="phu:Phum_PHUM129180"/>
<dbReference type="InterPro" id="IPR036236">
    <property type="entry name" value="Znf_C2H2_sf"/>
</dbReference>
<dbReference type="CTD" id="8234052"/>
<dbReference type="GeneID" id="8234052"/>
<dbReference type="PROSITE" id="PS00028">
    <property type="entry name" value="ZINC_FINGER_C2H2_1"/>
    <property type="match status" value="2"/>
</dbReference>
<keyword evidence="5" id="KW-1185">Reference proteome</keyword>
<keyword evidence="1" id="KW-0863">Zinc-finger</keyword>
<evidence type="ECO:0000313" key="4">
    <source>
        <dbReference type="EnsemblMetazoa" id="PHUM129180-PA"/>
    </source>
</evidence>
<sequence length="306" mass="35521">MENHSHKNINAVKNDEIKKKKFTCNVCDKNFVKKTALTVHLNSHNINNASNNMSDVIPNQEKDLENVCSVCFKKFTAKKNLMKHLRDVHKNFQEAERMSVKKIKCPENNCNFMCRMMKKLRNHIETCHKIKILKDSLEFSNEAEFLKWKKEEESNTVSLFVMGRKKTTLINGTKKQIFNCHRTGHYSPKGFGKYRMRSVGSCKIGVTCPAAMEVTEYLNGVLKVIYYKTHLGHLKDVVHLKLSKEERASLAEKIEQGFTFDSILEDIKEGINNDENVNAKRIHLLSKKDLYNIMRILARTKHKMKS</sequence>
<accession>E0VE89</accession>
<dbReference type="InParanoid" id="E0VE89"/>
<evidence type="ECO:0000313" key="5">
    <source>
        <dbReference type="Proteomes" id="UP000009046"/>
    </source>
</evidence>
<dbReference type="PROSITE" id="PS50157">
    <property type="entry name" value="ZINC_FINGER_C2H2_2"/>
    <property type="match status" value="2"/>
</dbReference>
<dbReference type="OrthoDB" id="10031901at2759"/>
<dbReference type="PANTHER" id="PTHR33936:SF24">
    <property type="entry name" value="C2H2-TYPE DOMAIN-CONTAINING PROTEIN"/>
    <property type="match status" value="1"/>
</dbReference>
<reference evidence="3" key="2">
    <citation type="submission" date="2007-04" db="EMBL/GenBank/DDBJ databases">
        <title>The genome of the human body louse.</title>
        <authorList>
            <consortium name="The Human Body Louse Genome Consortium"/>
            <person name="Kirkness E."/>
            <person name="Walenz B."/>
            <person name="Hass B."/>
            <person name="Bruggner R."/>
            <person name="Strausberg R."/>
        </authorList>
    </citation>
    <scope>NUCLEOTIDE SEQUENCE</scope>
    <source>
        <strain evidence="3">USDA</strain>
    </source>
</reference>
<dbReference type="EMBL" id="DS235088">
    <property type="protein sequence ID" value="EEB11695.1"/>
    <property type="molecule type" value="Genomic_DNA"/>
</dbReference>
<dbReference type="InterPro" id="IPR013087">
    <property type="entry name" value="Znf_C2H2_type"/>
</dbReference>
<protein>
    <recommendedName>
        <fullName evidence="2">C2H2-type domain-containing protein</fullName>
    </recommendedName>
</protein>
<keyword evidence="1" id="KW-0862">Zinc</keyword>
<organism>
    <name type="scientific">Pediculus humanus subsp. corporis</name>
    <name type="common">Body louse</name>
    <dbReference type="NCBI Taxonomy" id="121224"/>
    <lineage>
        <taxon>Eukaryota</taxon>
        <taxon>Metazoa</taxon>
        <taxon>Ecdysozoa</taxon>
        <taxon>Arthropoda</taxon>
        <taxon>Hexapoda</taxon>
        <taxon>Insecta</taxon>
        <taxon>Pterygota</taxon>
        <taxon>Neoptera</taxon>
        <taxon>Paraneoptera</taxon>
        <taxon>Psocodea</taxon>
        <taxon>Troctomorpha</taxon>
        <taxon>Phthiraptera</taxon>
        <taxon>Anoplura</taxon>
        <taxon>Pediculidae</taxon>
        <taxon>Pediculus</taxon>
    </lineage>
</organism>
<reference evidence="4" key="3">
    <citation type="submission" date="2020-05" db="UniProtKB">
        <authorList>
            <consortium name="EnsemblMetazoa"/>
        </authorList>
    </citation>
    <scope>IDENTIFICATION</scope>
    <source>
        <strain evidence="4">USDA</strain>
    </source>
</reference>
<dbReference type="AlphaFoldDB" id="E0VE89"/>
<dbReference type="PANTHER" id="PTHR33936">
    <property type="entry name" value="PROTEIN CBG17840"/>
    <property type="match status" value="1"/>
</dbReference>
<reference evidence="3" key="1">
    <citation type="submission" date="2007-04" db="EMBL/GenBank/DDBJ databases">
        <title>Annotation of Pediculus humanus corporis strain USDA.</title>
        <authorList>
            <person name="Kirkness E."/>
            <person name="Hannick L."/>
            <person name="Hass B."/>
            <person name="Bruggner R."/>
            <person name="Lawson D."/>
            <person name="Bidwell S."/>
            <person name="Joardar V."/>
            <person name="Caler E."/>
            <person name="Walenz B."/>
            <person name="Inman J."/>
            <person name="Schobel S."/>
            <person name="Galinsky K."/>
            <person name="Amedeo P."/>
            <person name="Strausberg R."/>
        </authorList>
    </citation>
    <scope>NUCLEOTIDE SEQUENCE</scope>
    <source>
        <strain evidence="3">USDA</strain>
    </source>
</reference>
<dbReference type="VEuPathDB" id="VectorBase:PHUM129180"/>
<evidence type="ECO:0000256" key="1">
    <source>
        <dbReference type="PROSITE-ProRule" id="PRU00042"/>
    </source>
</evidence>
<dbReference type="Proteomes" id="UP000009046">
    <property type="component" value="Unassembled WGS sequence"/>
</dbReference>
<feature type="domain" description="C2H2-type" evidence="2">
    <location>
        <begin position="66"/>
        <end position="94"/>
    </location>
</feature>
<dbReference type="EnsemblMetazoa" id="PHUM129180-RA">
    <property type="protein sequence ID" value="PHUM129180-PA"/>
    <property type="gene ID" value="PHUM129180"/>
</dbReference>
<gene>
    <name evidence="4" type="primary">8234052</name>
    <name evidence="3" type="ORF">Phum_PHUM129180</name>
</gene>
<dbReference type="SUPFAM" id="SSF57667">
    <property type="entry name" value="beta-beta-alpha zinc fingers"/>
    <property type="match status" value="1"/>
</dbReference>
<proteinExistence type="predicted"/>
<name>E0VE89_PEDHC</name>
<dbReference type="InterPro" id="IPR052797">
    <property type="entry name" value="RegFact_GeneExpr_CellDeath"/>
</dbReference>
<dbReference type="Gene3D" id="3.30.160.60">
    <property type="entry name" value="Classic Zinc Finger"/>
    <property type="match status" value="2"/>
</dbReference>
<evidence type="ECO:0000313" key="3">
    <source>
        <dbReference type="EMBL" id="EEB11695.1"/>
    </source>
</evidence>
<dbReference type="Pfam" id="PF00096">
    <property type="entry name" value="zf-C2H2"/>
    <property type="match status" value="2"/>
</dbReference>
<dbReference type="OMA" id="THVGHER"/>
<dbReference type="HOGENOM" id="CLU_910016_0_0_1"/>
<evidence type="ECO:0000259" key="2">
    <source>
        <dbReference type="PROSITE" id="PS50157"/>
    </source>
</evidence>